<gene>
    <name evidence="2" type="ORF">WMO24_07340</name>
</gene>
<keyword evidence="1" id="KW-0732">Signal</keyword>
<comment type="caution">
    <text evidence="2">The sequence shown here is derived from an EMBL/GenBank/DDBJ whole genome shotgun (WGS) entry which is preliminary data.</text>
</comment>
<protein>
    <recommendedName>
        <fullName evidence="4">YtxH domain-containing protein</fullName>
    </recommendedName>
</protein>
<name>A0ABV1GEI7_9FIRM</name>
<sequence length="61" mass="6437">MYKNTKSMMSGAAMGMLAGSALGAVGAYAAQKHPREVKKAMKKAAHTAQKAMNGIDKMMSF</sequence>
<evidence type="ECO:0008006" key="4">
    <source>
        <dbReference type="Google" id="ProtNLM"/>
    </source>
</evidence>
<proteinExistence type="predicted"/>
<evidence type="ECO:0000313" key="3">
    <source>
        <dbReference type="Proteomes" id="UP001477672"/>
    </source>
</evidence>
<dbReference type="Proteomes" id="UP001477672">
    <property type="component" value="Unassembled WGS sequence"/>
</dbReference>
<feature type="signal peptide" evidence="1">
    <location>
        <begin position="1"/>
        <end position="29"/>
    </location>
</feature>
<dbReference type="RefSeq" id="WP_349215714.1">
    <property type="nucleotide sequence ID" value="NZ_JBBMFA010000084.1"/>
</dbReference>
<evidence type="ECO:0000256" key="1">
    <source>
        <dbReference type="SAM" id="SignalP"/>
    </source>
</evidence>
<reference evidence="2 3" key="1">
    <citation type="submission" date="2024-03" db="EMBL/GenBank/DDBJ databases">
        <title>Human intestinal bacterial collection.</title>
        <authorList>
            <person name="Pauvert C."/>
            <person name="Hitch T.C.A."/>
            <person name="Clavel T."/>
        </authorList>
    </citation>
    <scope>NUCLEOTIDE SEQUENCE [LARGE SCALE GENOMIC DNA]</scope>
    <source>
        <strain evidence="2 3">CLA-JM-H11</strain>
    </source>
</reference>
<accession>A0ABV1GEI7</accession>
<feature type="chain" id="PRO_5047300709" description="YtxH domain-containing protein" evidence="1">
    <location>
        <begin position="30"/>
        <end position="61"/>
    </location>
</feature>
<organism evidence="2 3">
    <name type="scientific">Ruthenibacterium intestinale</name>
    <dbReference type="NCBI Taxonomy" id="3133163"/>
    <lineage>
        <taxon>Bacteria</taxon>
        <taxon>Bacillati</taxon>
        <taxon>Bacillota</taxon>
        <taxon>Clostridia</taxon>
        <taxon>Eubacteriales</taxon>
        <taxon>Oscillospiraceae</taxon>
        <taxon>Ruthenibacterium</taxon>
    </lineage>
</organism>
<keyword evidence="3" id="KW-1185">Reference proteome</keyword>
<dbReference type="EMBL" id="JBBMFA010000084">
    <property type="protein sequence ID" value="MEQ2520241.1"/>
    <property type="molecule type" value="Genomic_DNA"/>
</dbReference>
<evidence type="ECO:0000313" key="2">
    <source>
        <dbReference type="EMBL" id="MEQ2520241.1"/>
    </source>
</evidence>